<keyword evidence="1" id="KW-0732">Signal</keyword>
<name>A0A291QTA7_9BACT</name>
<protein>
    <recommendedName>
        <fullName evidence="4">T9SS C-terminal target domain-containing protein</fullName>
    </recommendedName>
</protein>
<evidence type="ECO:0008006" key="4">
    <source>
        <dbReference type="Google" id="ProtNLM"/>
    </source>
</evidence>
<dbReference type="Proteomes" id="UP000220133">
    <property type="component" value="Chromosome"/>
</dbReference>
<organism evidence="2 3">
    <name type="scientific">Chitinophaga caeni</name>
    <dbReference type="NCBI Taxonomy" id="2029983"/>
    <lineage>
        <taxon>Bacteria</taxon>
        <taxon>Pseudomonadati</taxon>
        <taxon>Bacteroidota</taxon>
        <taxon>Chitinophagia</taxon>
        <taxon>Chitinophagales</taxon>
        <taxon>Chitinophagaceae</taxon>
        <taxon>Chitinophaga</taxon>
    </lineage>
</organism>
<sequence length="454" mass="47852">MRKLLFASFAIAAIMASCSDDDNNGTPNPGPDPSGDTVSIRGVLTGETKLEASKVYKLRGYVYVPSGSTLTIEAGTTILSTKDSAGVLLIAKGATIDARGTAAKPIVFTSGEKEPVAGDLGGIIIAGDATTNGNHSAIEGSVDSKYGAFGGNNDADNSGYLQYVRIEYAGKAVAADDEVNGLSLYGVGSGTTIDHIQVVRGLDDAYEFFGGAVEAKYLIAYNTADDDFDFDDGFHGKIQFAVSIKDPKFVDNKSGGDYSNNFEFDNSNGKKPFDITPFTYPILSNFTLIGPNNAAGTVDGYGYNMRIRRGTKFVLGNSVVLGGQKAGLDLDNDLTVQNYIDGESGLRNSLISSVTETYKVDLLTNTGLLDAAGLKALVETRDNTVSFTSPADVKLTDAFNNAAPNLAPATGSPALTGAAFTDQLADGFFTKVTYRGAIDPASDWTKDTWTVWNR</sequence>
<dbReference type="KEGG" id="cbae:COR50_07670"/>
<feature type="chain" id="PRO_5012674305" description="T9SS C-terminal target domain-containing protein" evidence="1">
    <location>
        <begin position="20"/>
        <end position="454"/>
    </location>
</feature>
<dbReference type="AlphaFoldDB" id="A0A291QTA7"/>
<evidence type="ECO:0000256" key="1">
    <source>
        <dbReference type="SAM" id="SignalP"/>
    </source>
</evidence>
<feature type="signal peptide" evidence="1">
    <location>
        <begin position="1"/>
        <end position="19"/>
    </location>
</feature>
<dbReference type="RefSeq" id="WP_098193458.1">
    <property type="nucleotide sequence ID" value="NZ_CP023777.1"/>
</dbReference>
<evidence type="ECO:0000313" key="2">
    <source>
        <dbReference type="EMBL" id="ATL47074.1"/>
    </source>
</evidence>
<gene>
    <name evidence="2" type="ORF">COR50_07670</name>
</gene>
<proteinExistence type="predicted"/>
<dbReference type="EMBL" id="CP023777">
    <property type="protein sequence ID" value="ATL47074.1"/>
    <property type="molecule type" value="Genomic_DNA"/>
</dbReference>
<keyword evidence="3" id="KW-1185">Reference proteome</keyword>
<accession>A0A291QTA7</accession>
<evidence type="ECO:0000313" key="3">
    <source>
        <dbReference type="Proteomes" id="UP000220133"/>
    </source>
</evidence>
<dbReference type="PANTHER" id="PTHR41339">
    <property type="entry name" value="LIPL48"/>
    <property type="match status" value="1"/>
</dbReference>
<dbReference type="PANTHER" id="PTHR41339:SF1">
    <property type="entry name" value="SECRETED PROTEIN"/>
    <property type="match status" value="1"/>
</dbReference>
<dbReference type="PROSITE" id="PS51257">
    <property type="entry name" value="PROKAR_LIPOPROTEIN"/>
    <property type="match status" value="1"/>
</dbReference>
<dbReference type="OrthoDB" id="1521716at2"/>
<reference evidence="2 3" key="1">
    <citation type="submission" date="2017-10" db="EMBL/GenBank/DDBJ databases">
        <title>Paenichitinophaga pekingensis gen. nov., sp. nov., isolated from activated sludge.</title>
        <authorList>
            <person name="Jin D."/>
            <person name="Kong X."/>
            <person name="Deng Y."/>
            <person name="Bai Z."/>
        </authorList>
    </citation>
    <scope>NUCLEOTIDE SEQUENCE [LARGE SCALE GENOMIC DNA]</scope>
    <source>
        <strain evidence="2 3">13</strain>
    </source>
</reference>